<dbReference type="eggNOG" id="COG0527">
    <property type="taxonomic scope" value="Bacteria"/>
</dbReference>
<evidence type="ECO:0000256" key="7">
    <source>
        <dbReference type="ARBA" id="ARBA00022840"/>
    </source>
</evidence>
<dbReference type="GO" id="GO:0004072">
    <property type="term" value="F:aspartate kinase activity"/>
    <property type="evidence" value="ECO:0007669"/>
    <property type="project" value="UniProtKB-EC"/>
</dbReference>
<comment type="catalytic activity">
    <reaction evidence="9 11">
        <text>L-aspartate + ATP = 4-phospho-L-aspartate + ADP</text>
        <dbReference type="Rhea" id="RHEA:23776"/>
        <dbReference type="ChEBI" id="CHEBI:29991"/>
        <dbReference type="ChEBI" id="CHEBI:30616"/>
        <dbReference type="ChEBI" id="CHEBI:57535"/>
        <dbReference type="ChEBI" id="CHEBI:456216"/>
        <dbReference type="EC" id="2.7.2.4"/>
    </reaction>
</comment>
<dbReference type="GO" id="GO:0009090">
    <property type="term" value="P:homoserine biosynthetic process"/>
    <property type="evidence" value="ECO:0007669"/>
    <property type="project" value="TreeGrafter"/>
</dbReference>
<dbReference type="FunFam" id="3.40.1160.10:FF:000027">
    <property type="entry name" value="Aspartokinase"/>
    <property type="match status" value="1"/>
</dbReference>
<feature type="binding site" evidence="10">
    <location>
        <begin position="8"/>
        <end position="11"/>
    </location>
    <ligand>
        <name>ATP</name>
        <dbReference type="ChEBI" id="CHEBI:30616"/>
    </ligand>
</feature>
<keyword evidence="7 10" id="KW-0067">ATP-binding</keyword>
<evidence type="ECO:0000256" key="12">
    <source>
        <dbReference type="RuleBase" id="RU004249"/>
    </source>
</evidence>
<dbReference type="SUPFAM" id="SSF53633">
    <property type="entry name" value="Carbamate kinase-like"/>
    <property type="match status" value="1"/>
</dbReference>
<sequence>MKVMKVVKFGGSSLADAAHVQKVIRIVQSDPERKVVVTSAPGKRFADDIKVTDLLIKYANAIINGTDAKSIVATIFDRYQEIGNGFHVSKSVLDDLKAKLTALPDQSYPNDDYLMAAFKAHGERLNAELFAACLTEAGTQARFVDPSEAGILLSDNPNGATVLEQTYDNLANLTYGEETLVFPGFFGFTKEGNIATFARGGSDITGSILARGLKADLYENFTDVDAIFAANPKIVPDARPIHKMTFREMRELSYAGFSVFNDEAIIPAIQGQVPINVKNTNNPDLPGTLIVPEKDFTSKKPVTGIAASNRFSALYLHRYLLNKEVGFTLKILQILYKYDVSYEHMPSGIDDLTIIFDRSQLDSDTIKKMCHDIQVELNPDTLDWIDDYAIIMVVGEGMRARVGTIENIIRPLAEHDIPVHMINQGASRISIMLGTRQSDADAAVKYIYQHFFKEDPSVNQLEYQAEV</sequence>
<comment type="pathway">
    <text evidence="2 12">Amino-acid biosynthesis; L-lysine biosynthesis via DAP pathway; (S)-tetrahydrodipicolinate from L-aspartate: step 1/4.</text>
</comment>
<keyword evidence="8" id="KW-0220">Diaminopimelate biosynthesis</keyword>
<dbReference type="GO" id="GO:0005524">
    <property type="term" value="F:ATP binding"/>
    <property type="evidence" value="ECO:0007669"/>
    <property type="project" value="UniProtKB-KW"/>
</dbReference>
<evidence type="ECO:0000259" key="14">
    <source>
        <dbReference type="Pfam" id="PF22468"/>
    </source>
</evidence>
<feature type="binding site" evidence="10">
    <location>
        <begin position="222"/>
        <end position="223"/>
    </location>
    <ligand>
        <name>ATP</name>
        <dbReference type="ChEBI" id="CHEBI:30616"/>
    </ligand>
</feature>
<comment type="pathway">
    <text evidence="12">Amino-acid biosynthesis; L-threonine biosynthesis; L-threonine from L-aspartate: step 1/5.</text>
</comment>
<evidence type="ECO:0000313" key="16">
    <source>
        <dbReference type="Proteomes" id="UP000007332"/>
    </source>
</evidence>
<dbReference type="Pfam" id="PF00696">
    <property type="entry name" value="AA_kinase"/>
    <property type="match status" value="1"/>
</dbReference>
<feature type="domain" description="Aspartate/glutamate/uridylate kinase" evidence="13">
    <location>
        <begin position="5"/>
        <end position="279"/>
    </location>
</feature>
<dbReference type="InterPro" id="IPR001341">
    <property type="entry name" value="Asp_kinase"/>
</dbReference>
<evidence type="ECO:0000256" key="9">
    <source>
        <dbReference type="ARBA" id="ARBA00047872"/>
    </source>
</evidence>
<keyword evidence="6 11" id="KW-0418">Kinase</keyword>
<evidence type="ECO:0000259" key="13">
    <source>
        <dbReference type="Pfam" id="PF00696"/>
    </source>
</evidence>
<feature type="domain" description="Aspartokinase ACT" evidence="14">
    <location>
        <begin position="391"/>
        <end position="451"/>
    </location>
</feature>
<dbReference type="NCBIfam" id="NF006540">
    <property type="entry name" value="PRK09034.1"/>
    <property type="match status" value="1"/>
</dbReference>
<dbReference type="GO" id="GO:0019877">
    <property type="term" value="P:diaminopimelate biosynthetic process"/>
    <property type="evidence" value="ECO:0007669"/>
    <property type="project" value="UniProtKB-KW"/>
</dbReference>
<dbReference type="PANTHER" id="PTHR21499:SF67">
    <property type="entry name" value="ASPARTOKINASE 3"/>
    <property type="match status" value="1"/>
</dbReference>
<comment type="similarity">
    <text evidence="3 11">Belongs to the aspartokinase family.</text>
</comment>
<dbReference type="HOGENOM" id="CLU_009116_6_2_9"/>
<dbReference type="NCBIfam" id="TIGR00657">
    <property type="entry name" value="asp_kinases"/>
    <property type="match status" value="1"/>
</dbReference>
<feature type="binding site" evidence="10">
    <location>
        <position position="123"/>
    </location>
    <ligand>
        <name>substrate</name>
    </ligand>
</feature>
<dbReference type="InterPro" id="IPR045865">
    <property type="entry name" value="ACT-like_dom_sf"/>
</dbReference>
<keyword evidence="16" id="KW-1185">Reference proteome</keyword>
<evidence type="ECO:0000256" key="1">
    <source>
        <dbReference type="ARBA" id="ARBA00003121"/>
    </source>
</evidence>
<dbReference type="PANTHER" id="PTHR21499">
    <property type="entry name" value="ASPARTATE KINASE"/>
    <property type="match status" value="1"/>
</dbReference>
<dbReference type="InterPro" id="IPR054352">
    <property type="entry name" value="ACT_Aspartokinase"/>
</dbReference>
<dbReference type="Gene3D" id="3.40.1160.10">
    <property type="entry name" value="Acetylglutamate kinase-like"/>
    <property type="match status" value="1"/>
</dbReference>
<keyword evidence="12" id="KW-0028">Amino-acid biosynthesis</keyword>
<dbReference type="STRING" id="1071400.LBUCD034_2078"/>
<accession>J9WAH2</accession>
<keyword evidence="5 10" id="KW-0547">Nucleotide-binding</keyword>
<evidence type="ECO:0000256" key="11">
    <source>
        <dbReference type="RuleBase" id="RU003448"/>
    </source>
</evidence>
<dbReference type="UniPathway" id="UPA00050">
    <property type="reaction ID" value="UER00461"/>
</dbReference>
<dbReference type="UniPathway" id="UPA00051">
    <property type="reaction ID" value="UER00462"/>
</dbReference>
<dbReference type="PATRIC" id="fig|1071400.3.peg.1994"/>
<dbReference type="EMBL" id="CP003043">
    <property type="protein sequence ID" value="AFS01061.1"/>
    <property type="molecule type" value="Genomic_DNA"/>
</dbReference>
<comment type="pathway">
    <text evidence="12">Amino-acid biosynthesis; L-methionine biosynthesis via de novo pathway; L-homoserine from L-aspartate: step 1/3.</text>
</comment>
<protein>
    <recommendedName>
        <fullName evidence="11">Aspartokinase</fullName>
        <ecNumber evidence="11">2.7.2.4</ecNumber>
    </recommendedName>
</protein>
<proteinExistence type="inferred from homology"/>
<dbReference type="EC" id="2.7.2.4" evidence="11"/>
<dbReference type="PIRSF" id="PIRSF000726">
    <property type="entry name" value="Asp_kin"/>
    <property type="match status" value="1"/>
</dbReference>
<evidence type="ECO:0000256" key="2">
    <source>
        <dbReference type="ARBA" id="ARBA00004766"/>
    </source>
</evidence>
<organism evidence="15 16">
    <name type="scientific">Lentilactobacillus buchneri subsp. silagei CD034</name>
    <dbReference type="NCBI Taxonomy" id="1071400"/>
    <lineage>
        <taxon>Bacteria</taxon>
        <taxon>Bacillati</taxon>
        <taxon>Bacillota</taxon>
        <taxon>Bacilli</taxon>
        <taxon>Lactobacillales</taxon>
        <taxon>Lactobacillaceae</taxon>
        <taxon>Lentilactobacillus</taxon>
        <taxon>Lentilactobacillus buchneri subsp. silagei</taxon>
    </lineage>
</organism>
<dbReference type="Gene3D" id="3.30.2130.10">
    <property type="entry name" value="VC0802-like"/>
    <property type="match status" value="1"/>
</dbReference>
<evidence type="ECO:0000256" key="6">
    <source>
        <dbReference type="ARBA" id="ARBA00022777"/>
    </source>
</evidence>
<dbReference type="GO" id="GO:0009089">
    <property type="term" value="P:lysine biosynthetic process via diaminopimelate"/>
    <property type="evidence" value="ECO:0007669"/>
    <property type="project" value="UniProtKB-UniPathway"/>
</dbReference>
<feature type="binding site" evidence="10">
    <location>
        <position position="52"/>
    </location>
    <ligand>
        <name>substrate</name>
    </ligand>
</feature>
<dbReference type="InterPro" id="IPR036393">
    <property type="entry name" value="AceGlu_kinase-like_sf"/>
</dbReference>
<dbReference type="InterPro" id="IPR005260">
    <property type="entry name" value="Asp_kin_monofn"/>
</dbReference>
<dbReference type="CDD" id="cd04911">
    <property type="entry name" value="ACT_AKiii-YclM-BS_1"/>
    <property type="match status" value="1"/>
</dbReference>
<dbReference type="KEGG" id="lbn:LBUCD034_2078"/>
<evidence type="ECO:0000256" key="5">
    <source>
        <dbReference type="ARBA" id="ARBA00022741"/>
    </source>
</evidence>
<evidence type="ECO:0000256" key="10">
    <source>
        <dbReference type="PIRSR" id="PIRSR000726-1"/>
    </source>
</evidence>
<dbReference type="CDD" id="cd04916">
    <property type="entry name" value="ACT_AKiii-YclM-BS_2"/>
    <property type="match status" value="1"/>
</dbReference>
<dbReference type="GO" id="GO:0005829">
    <property type="term" value="C:cytosol"/>
    <property type="evidence" value="ECO:0007669"/>
    <property type="project" value="TreeGrafter"/>
</dbReference>
<dbReference type="UniPathway" id="UPA00034">
    <property type="reaction ID" value="UER00015"/>
</dbReference>
<dbReference type="InterPro" id="IPR035804">
    <property type="entry name" value="AKIII_YclM_N"/>
</dbReference>
<dbReference type="GO" id="GO:0009088">
    <property type="term" value="P:threonine biosynthetic process"/>
    <property type="evidence" value="ECO:0007669"/>
    <property type="project" value="UniProtKB-UniPathway"/>
</dbReference>
<name>J9WAH2_LENBU</name>
<dbReference type="InterPro" id="IPR018042">
    <property type="entry name" value="Aspartate_kinase_CS"/>
</dbReference>
<dbReference type="PROSITE" id="PS00324">
    <property type="entry name" value="ASPARTOKINASE"/>
    <property type="match status" value="1"/>
</dbReference>
<dbReference type="Proteomes" id="UP000007332">
    <property type="component" value="Chromosome"/>
</dbReference>
<dbReference type="CDD" id="cd04245">
    <property type="entry name" value="AAK_AKiii-YclM-BS"/>
    <property type="match status" value="1"/>
</dbReference>
<comment type="function">
    <text evidence="1">Catalyzes the phosphorylation of the beta-carboxyl group of aspartic acid with ATP to yield 4-phospho-L-aspartate, which is involved in the branched biosynthetic pathway leading to the biosynthesis of amino acids threonine, isoleucine and methionine.</text>
</comment>
<reference evidence="15 16" key="1">
    <citation type="journal article" date="2012" name="J. Biotechnol.">
        <title>Insights into the completely annotated genome of Lactobacillus buchneri CD034, a strain isolated from stable grass silage.</title>
        <authorList>
            <person name="Heinl S."/>
            <person name="Wibberg D."/>
            <person name="Eikmeyer F."/>
            <person name="Szczepanowski R."/>
            <person name="Blom J."/>
            <person name="Linke B."/>
            <person name="Goesmann A."/>
            <person name="Grabherr R."/>
            <person name="Schwab H."/>
            <person name="Puhler A."/>
            <person name="Schluter A."/>
        </authorList>
    </citation>
    <scope>NUCLEOTIDE SEQUENCE [LARGE SCALE GENOMIC DNA]</scope>
    <source>
        <strain evidence="15 16">CD034</strain>
    </source>
</reference>
<dbReference type="InterPro" id="IPR042199">
    <property type="entry name" value="AsparK_Bifunc_asparK/hSer_DH"/>
</dbReference>
<dbReference type="InterPro" id="IPR001048">
    <property type="entry name" value="Asp/Glu/Uridylate_kinase"/>
</dbReference>
<evidence type="ECO:0000256" key="8">
    <source>
        <dbReference type="ARBA" id="ARBA00022915"/>
    </source>
</evidence>
<dbReference type="Pfam" id="PF22468">
    <property type="entry name" value="ACT_9"/>
    <property type="match status" value="1"/>
</dbReference>
<gene>
    <name evidence="15" type="primary">lysc1</name>
    <name evidence="15" type="ORF">LBUCD034_2078</name>
</gene>
<evidence type="ECO:0000256" key="4">
    <source>
        <dbReference type="ARBA" id="ARBA00022679"/>
    </source>
</evidence>
<keyword evidence="4 11" id="KW-0808">Transferase</keyword>
<dbReference type="AlphaFoldDB" id="J9WAH2"/>
<evidence type="ECO:0000313" key="15">
    <source>
        <dbReference type="EMBL" id="AFS01061.1"/>
    </source>
</evidence>
<dbReference type="Gene3D" id="1.20.120.1320">
    <property type="entry name" value="Aspartokinase, catalytic domain"/>
    <property type="match status" value="1"/>
</dbReference>
<dbReference type="SUPFAM" id="SSF55021">
    <property type="entry name" value="ACT-like"/>
    <property type="match status" value="2"/>
</dbReference>
<evidence type="ECO:0000256" key="3">
    <source>
        <dbReference type="ARBA" id="ARBA00010122"/>
    </source>
</evidence>